<keyword evidence="4" id="KW-1185">Reference proteome</keyword>
<feature type="signal peptide" evidence="2">
    <location>
        <begin position="1"/>
        <end position="20"/>
    </location>
</feature>
<proteinExistence type="predicted"/>
<keyword evidence="2" id="KW-0732">Signal</keyword>
<gene>
    <name evidence="3" type="ORF">AAE3_LOCUS3639</name>
</gene>
<protein>
    <submittedName>
        <fullName evidence="3">Uncharacterized protein</fullName>
    </submittedName>
</protein>
<name>A0A8S0VU10_CYCAE</name>
<dbReference type="Proteomes" id="UP000467700">
    <property type="component" value="Unassembled WGS sequence"/>
</dbReference>
<feature type="region of interest" description="Disordered" evidence="1">
    <location>
        <begin position="225"/>
        <end position="249"/>
    </location>
</feature>
<comment type="caution">
    <text evidence="3">The sequence shown here is derived from an EMBL/GenBank/DDBJ whole genome shotgun (WGS) entry which is preliminary data.</text>
</comment>
<dbReference type="OrthoDB" id="2153847at2759"/>
<accession>A0A8S0VU10</accession>
<dbReference type="EMBL" id="CACVBS010000033">
    <property type="protein sequence ID" value="CAA7261340.1"/>
    <property type="molecule type" value="Genomic_DNA"/>
</dbReference>
<dbReference type="AlphaFoldDB" id="A0A8S0VU10"/>
<reference evidence="3 4" key="1">
    <citation type="submission" date="2020-01" db="EMBL/GenBank/DDBJ databases">
        <authorList>
            <person name="Gupta K D."/>
        </authorList>
    </citation>
    <scope>NUCLEOTIDE SEQUENCE [LARGE SCALE GENOMIC DNA]</scope>
</reference>
<feature type="compositionally biased region" description="Low complexity" evidence="1">
    <location>
        <begin position="235"/>
        <end position="249"/>
    </location>
</feature>
<feature type="chain" id="PRO_5035946661" evidence="2">
    <location>
        <begin position="21"/>
        <end position="365"/>
    </location>
</feature>
<sequence>MFNKLATFLTLACTLSAVLPAPIQRREVPQEHSHEQFLTAVRTSLNLNNPDGIVDPVFALLGNAAAQQGLGRIADPDCLQLATADRAFTNAKAAGDVAGQVAALIYRALERNTGAVGQASVACTSIQAVNPEIAALQQHQDPASTNAAAVNKAITLELARQIAAVGGDPQDALKSGTFAPGDLNDASGRGNTCDDLDDPVGCIFTKNLLVPDATAAEIDAAIAGVNTGNNGGDNTGNNEDTGAGNDSQCAPPTTVVVTVTAEATPTAAATTTAAAQVTNAPATSGNLQRFNGALGGAAAPSVTPGGRGFQVEGSDSFLNIAAALGRSCDIQHNRCANLANSAAGRAAGLSVGQCDQQNNVCRSQI</sequence>
<evidence type="ECO:0000256" key="2">
    <source>
        <dbReference type="SAM" id="SignalP"/>
    </source>
</evidence>
<evidence type="ECO:0000256" key="1">
    <source>
        <dbReference type="SAM" id="MobiDB-lite"/>
    </source>
</evidence>
<evidence type="ECO:0000313" key="4">
    <source>
        <dbReference type="Proteomes" id="UP000467700"/>
    </source>
</evidence>
<evidence type="ECO:0000313" key="3">
    <source>
        <dbReference type="EMBL" id="CAA7261340.1"/>
    </source>
</evidence>
<organism evidence="3 4">
    <name type="scientific">Cyclocybe aegerita</name>
    <name type="common">Black poplar mushroom</name>
    <name type="synonym">Agrocybe aegerita</name>
    <dbReference type="NCBI Taxonomy" id="1973307"/>
    <lineage>
        <taxon>Eukaryota</taxon>
        <taxon>Fungi</taxon>
        <taxon>Dikarya</taxon>
        <taxon>Basidiomycota</taxon>
        <taxon>Agaricomycotina</taxon>
        <taxon>Agaricomycetes</taxon>
        <taxon>Agaricomycetidae</taxon>
        <taxon>Agaricales</taxon>
        <taxon>Agaricineae</taxon>
        <taxon>Bolbitiaceae</taxon>
        <taxon>Cyclocybe</taxon>
    </lineage>
</organism>